<feature type="chain" id="PRO_5012791717" evidence="1">
    <location>
        <begin position="24"/>
        <end position="116"/>
    </location>
</feature>
<reference evidence="2 3" key="1">
    <citation type="submission" date="2016-11" db="EMBL/GenBank/DDBJ databases">
        <title>Complete genome sequence of Sulfitobacter sp. AM1-D1, a toxic bacteria associated with marine dinoflagellate Alexandrium minutum in East China Sea.</title>
        <authorList>
            <person name="Yang Q."/>
            <person name="Zhang X."/>
            <person name="Tian X."/>
        </authorList>
    </citation>
    <scope>NUCLEOTIDE SEQUENCE [LARGE SCALE GENOMIC DNA]</scope>
    <source>
        <strain evidence="2 3">AM1-D1</strain>
    </source>
</reference>
<sequence length="116" mass="12397">MSRPGIFAAVIGLASVFAPPAVAAEKVYEGREAAALRCSNTLALTAVALAGADLISDEEKEVMLGVTILILERHVSGTWAQKKAAMAVVRDRRTVRATLDDYQRNAARCLGQFPIN</sequence>
<evidence type="ECO:0000256" key="1">
    <source>
        <dbReference type="SAM" id="SignalP"/>
    </source>
</evidence>
<feature type="signal peptide" evidence="1">
    <location>
        <begin position="1"/>
        <end position="23"/>
    </location>
</feature>
<name>A0A1J0WI86_9RHOB</name>
<gene>
    <name evidence="2" type="ORF">BOO69_11990</name>
</gene>
<accession>A0A1J0WI86</accession>
<dbReference type="EMBL" id="CP018076">
    <property type="protein sequence ID" value="APE44047.1"/>
    <property type="molecule type" value="Genomic_DNA"/>
</dbReference>
<keyword evidence="1" id="KW-0732">Signal</keyword>
<dbReference type="Proteomes" id="UP000181897">
    <property type="component" value="Chromosome"/>
</dbReference>
<proteinExistence type="predicted"/>
<organism evidence="2 3">
    <name type="scientific">Sulfitobacter alexandrii</name>
    <dbReference type="NCBI Taxonomy" id="1917485"/>
    <lineage>
        <taxon>Bacteria</taxon>
        <taxon>Pseudomonadati</taxon>
        <taxon>Pseudomonadota</taxon>
        <taxon>Alphaproteobacteria</taxon>
        <taxon>Rhodobacterales</taxon>
        <taxon>Roseobacteraceae</taxon>
        <taxon>Sulfitobacter</taxon>
    </lineage>
</organism>
<dbReference type="AlphaFoldDB" id="A0A1J0WI86"/>
<dbReference type="RefSeq" id="WP_071972384.1">
    <property type="nucleotide sequence ID" value="NZ_CP018076.1"/>
</dbReference>
<keyword evidence="3" id="KW-1185">Reference proteome</keyword>
<dbReference type="STRING" id="1917485.BOO69_11990"/>
<dbReference type="OrthoDB" id="7867452at2"/>
<dbReference type="KEGG" id="suam:BOO69_11990"/>
<evidence type="ECO:0000313" key="3">
    <source>
        <dbReference type="Proteomes" id="UP000181897"/>
    </source>
</evidence>
<evidence type="ECO:0000313" key="2">
    <source>
        <dbReference type="EMBL" id="APE44047.1"/>
    </source>
</evidence>
<protein>
    <submittedName>
        <fullName evidence="2">Uncharacterized protein</fullName>
    </submittedName>
</protein>